<keyword evidence="1" id="KW-0732">Signal</keyword>
<evidence type="ECO:0000259" key="2">
    <source>
        <dbReference type="Pfam" id="PF13946"/>
    </source>
</evidence>
<dbReference type="RefSeq" id="WP_284102088.1">
    <property type="nucleotide sequence ID" value="NZ_JARRAF010000024.1"/>
</dbReference>
<evidence type="ECO:0000313" key="4">
    <source>
        <dbReference type="Proteomes" id="UP001172778"/>
    </source>
</evidence>
<proteinExistence type="predicted"/>
<evidence type="ECO:0000313" key="3">
    <source>
        <dbReference type="EMBL" id="MDK2125775.1"/>
    </source>
</evidence>
<dbReference type="Proteomes" id="UP001172778">
    <property type="component" value="Unassembled WGS sequence"/>
</dbReference>
<reference evidence="3" key="1">
    <citation type="submission" date="2023-03" db="EMBL/GenBank/DDBJ databases">
        <title>Chitinimonas shenzhenensis gen. nov., sp. nov., a novel member of family Burkholderiaceae isolated from activated sludge collected in Shen Zhen, China.</title>
        <authorList>
            <person name="Wang X."/>
        </authorList>
    </citation>
    <scope>NUCLEOTIDE SEQUENCE</scope>
    <source>
        <strain evidence="3">DQS-5</strain>
    </source>
</reference>
<gene>
    <name evidence="3" type="ORF">PZA18_17110</name>
</gene>
<dbReference type="InterPro" id="IPR025282">
    <property type="entry name" value="DUF4214"/>
</dbReference>
<feature type="signal peptide" evidence="1">
    <location>
        <begin position="1"/>
        <end position="25"/>
    </location>
</feature>
<protein>
    <submittedName>
        <fullName evidence="3">DUF4214 domain-containing protein</fullName>
    </submittedName>
</protein>
<feature type="chain" id="PRO_5046155533" evidence="1">
    <location>
        <begin position="26"/>
        <end position="163"/>
    </location>
</feature>
<organism evidence="3 4">
    <name type="scientific">Parachitinimonas caeni</name>
    <dbReference type="NCBI Taxonomy" id="3031301"/>
    <lineage>
        <taxon>Bacteria</taxon>
        <taxon>Pseudomonadati</taxon>
        <taxon>Pseudomonadota</taxon>
        <taxon>Betaproteobacteria</taxon>
        <taxon>Neisseriales</taxon>
        <taxon>Chitinibacteraceae</taxon>
        <taxon>Parachitinimonas</taxon>
    </lineage>
</organism>
<dbReference type="Pfam" id="PF13946">
    <property type="entry name" value="DUF4214"/>
    <property type="match status" value="1"/>
</dbReference>
<comment type="caution">
    <text evidence="3">The sequence shown here is derived from an EMBL/GenBank/DDBJ whole genome shotgun (WGS) entry which is preliminary data.</text>
</comment>
<accession>A0ABT7E0E1</accession>
<feature type="domain" description="DUF4214" evidence="2">
    <location>
        <begin position="32"/>
        <end position="69"/>
    </location>
</feature>
<evidence type="ECO:0000256" key="1">
    <source>
        <dbReference type="SAM" id="SignalP"/>
    </source>
</evidence>
<keyword evidence="4" id="KW-1185">Reference proteome</keyword>
<name>A0ABT7E0E1_9NEIS</name>
<dbReference type="EMBL" id="JARRAF010000024">
    <property type="protein sequence ID" value="MDK2125775.1"/>
    <property type="molecule type" value="Genomic_DNA"/>
</dbReference>
<sequence length="163" mass="17391">MKFSSIIKSALIGLTVAAAAPAAMAAVTAGQINYLNSLYNNGLGRIADAGGMAFYIEKLNEQVCSQAQAASLASTFFGSPELQSQHLPSSELVNRIFVSILGRDPAVGELLYYSQFGASSTMGPSLDPKVSTTTFSAETLASLARQFVYTDEFRTQRLPAYCR</sequence>